<dbReference type="CDD" id="cd12108">
    <property type="entry name" value="Hr-like"/>
    <property type="match status" value="1"/>
</dbReference>
<gene>
    <name evidence="2" type="ordered locus">Daro_0910</name>
</gene>
<dbReference type="InterPro" id="IPR012312">
    <property type="entry name" value="Hemerythrin-like"/>
</dbReference>
<dbReference type="PANTHER" id="PTHR39966:SF1">
    <property type="entry name" value="HEMERYTHRIN-LIKE DOMAIN-CONTAINING PROTEIN"/>
    <property type="match status" value="1"/>
</dbReference>
<dbReference type="STRING" id="159087.Daro_0910"/>
<dbReference type="OrthoDB" id="8560984at2"/>
<proteinExistence type="predicted"/>
<accession>Q47HL5</accession>
<dbReference type="eggNOG" id="COG3945">
    <property type="taxonomic scope" value="Bacteria"/>
</dbReference>
<dbReference type="Gene3D" id="1.20.120.520">
    <property type="entry name" value="nmb1532 protein domain like"/>
    <property type="match status" value="1"/>
</dbReference>
<protein>
    <submittedName>
        <fullName evidence="2">Hemerythrin HHE cation binding region</fullName>
    </submittedName>
</protein>
<evidence type="ECO:0000313" key="2">
    <source>
        <dbReference type="EMBL" id="AAZ45666.1"/>
    </source>
</evidence>
<name>Q47HL5_DECAR</name>
<organism evidence="2">
    <name type="scientific">Dechloromonas aromatica (strain RCB)</name>
    <dbReference type="NCBI Taxonomy" id="159087"/>
    <lineage>
        <taxon>Bacteria</taxon>
        <taxon>Pseudomonadati</taxon>
        <taxon>Pseudomonadota</taxon>
        <taxon>Betaproteobacteria</taxon>
        <taxon>Rhodocyclales</taxon>
        <taxon>Azonexaceae</taxon>
        <taxon>Dechloromonas</taxon>
    </lineage>
</organism>
<dbReference type="PANTHER" id="PTHR39966">
    <property type="entry name" value="BLL2471 PROTEIN-RELATED"/>
    <property type="match status" value="1"/>
</dbReference>
<dbReference type="Pfam" id="PF01814">
    <property type="entry name" value="Hemerythrin"/>
    <property type="match status" value="1"/>
</dbReference>
<dbReference type="HOGENOM" id="CLU_095978_0_0_4"/>
<dbReference type="AlphaFoldDB" id="Q47HL5"/>
<dbReference type="KEGG" id="dar:Daro_0910"/>
<evidence type="ECO:0000259" key="1">
    <source>
        <dbReference type="Pfam" id="PF01814"/>
    </source>
</evidence>
<dbReference type="EMBL" id="CP000089">
    <property type="protein sequence ID" value="AAZ45666.1"/>
    <property type="molecule type" value="Genomic_DNA"/>
</dbReference>
<feature type="domain" description="Hemerythrin-like" evidence="1">
    <location>
        <begin position="4"/>
        <end position="137"/>
    </location>
</feature>
<dbReference type="GO" id="GO:0005886">
    <property type="term" value="C:plasma membrane"/>
    <property type="evidence" value="ECO:0007669"/>
    <property type="project" value="TreeGrafter"/>
</dbReference>
<sequence length="194" mass="21564">MEALHIIGEEHQSLAGILHAVRYMLKEITAGRLEADLKLFQAMVHYLEAYAEKRHHPKEDLLFKYLEKRTDEGSEALARLALQHAAAPQRIAALQDALTAFVANPGNFADFARAFDAYADFYRNHMMLEEEAVLPLVRKYLTAEDWTAVDAEFRAEMAANSGRDGKHEDFAGLFSKLVSAAPAPIGFGSGPFKG</sequence>
<reference evidence="2" key="1">
    <citation type="submission" date="2005-08" db="EMBL/GenBank/DDBJ databases">
        <title>Complete sequence of Dechloromonas aromatica RCB.</title>
        <authorList>
            <person name="Salinero K.K."/>
            <person name="Copeland A."/>
            <person name="Lucas S."/>
            <person name="Lapidus A."/>
            <person name="Barry K."/>
            <person name="Detter J.C."/>
            <person name="Glavina T."/>
            <person name="Hammon N."/>
            <person name="Israni S."/>
            <person name="Pitluck S."/>
            <person name="Di Bartolo G."/>
            <person name="Trong S."/>
            <person name="Schmutz J."/>
            <person name="Larimer F."/>
            <person name="Land M."/>
            <person name="Ivanova N."/>
            <person name="Richardson P."/>
        </authorList>
    </citation>
    <scope>NUCLEOTIDE SEQUENCE</scope>
    <source>
        <strain evidence="2">RCB</strain>
    </source>
</reference>